<proteinExistence type="predicted"/>
<dbReference type="CDD" id="cd02440">
    <property type="entry name" value="AdoMet_MTases"/>
    <property type="match status" value="1"/>
</dbReference>
<reference evidence="1 2" key="1">
    <citation type="submission" date="2017-09" db="EMBL/GenBank/DDBJ databases">
        <title>Depth-based differentiation of microbial function through sediment-hosted aquifers and enrichment of novel symbionts in the deep terrestrial subsurface.</title>
        <authorList>
            <person name="Probst A.J."/>
            <person name="Ladd B."/>
            <person name="Jarett J.K."/>
            <person name="Geller-Mcgrath D.E."/>
            <person name="Sieber C.M."/>
            <person name="Emerson J.B."/>
            <person name="Anantharaman K."/>
            <person name="Thomas B.C."/>
            <person name="Malmstrom R."/>
            <person name="Stieglmeier M."/>
            <person name="Klingl A."/>
            <person name="Woyke T."/>
            <person name="Ryan C.M."/>
            <person name="Banfield J.F."/>
        </authorList>
    </citation>
    <scope>NUCLEOTIDE SEQUENCE [LARGE SCALE GENOMIC DNA]</scope>
    <source>
        <strain evidence="1">CG10_big_fil_rev_8_21_14_0_10_31_9</strain>
    </source>
</reference>
<sequence>MDIKCKICRSDSKSFLKNLFDDRYGYKGFFDVYKCINCGFIQTEPALKDDELSDLYTNYYPRQNLSSKEVMASINKDSKWKRWFLGINNTTHFYINKKAKVLDIGCGSGVSLLEIKEKGAEAYGIEEDRNVEKVAKELGLNLEIGNIYNSKYLDNFFDYITASQVIEHVPDPIRFIEAIKYKLKNNREVILSFPNANSFFRIIFNSRWINWHIPYHQNFFSRKAIKIMADKTGFKIKKIKTITPTLWTILQIRNLLNNPKEGIADKLWKVDKSDPQTCTDKKYIVLTKSKKIIFKFIKWALFILLGLFDRAIDFIRLGDSFLIILSKV</sequence>
<evidence type="ECO:0000313" key="2">
    <source>
        <dbReference type="Proteomes" id="UP000231602"/>
    </source>
</evidence>
<dbReference type="Gene3D" id="3.40.50.150">
    <property type="entry name" value="Vaccinia Virus protein VP39"/>
    <property type="match status" value="1"/>
</dbReference>
<protein>
    <recommendedName>
        <fullName evidence="3">Methyltransferase type 11</fullName>
    </recommendedName>
</protein>
<evidence type="ECO:0008006" key="3">
    <source>
        <dbReference type="Google" id="ProtNLM"/>
    </source>
</evidence>
<dbReference type="PANTHER" id="PTHR43861">
    <property type="entry name" value="TRANS-ACONITATE 2-METHYLTRANSFERASE-RELATED"/>
    <property type="match status" value="1"/>
</dbReference>
<comment type="caution">
    <text evidence="1">The sequence shown here is derived from an EMBL/GenBank/DDBJ whole genome shotgun (WGS) entry which is preliminary data.</text>
</comment>
<dbReference type="AlphaFoldDB" id="A0A2H0RD46"/>
<accession>A0A2H0RD46</accession>
<organism evidence="1 2">
    <name type="scientific">Candidatus Wolfebacteria bacterium CG10_big_fil_rev_8_21_14_0_10_31_9</name>
    <dbReference type="NCBI Taxonomy" id="1975070"/>
    <lineage>
        <taxon>Bacteria</taxon>
        <taxon>Candidatus Wolfeibacteriota</taxon>
    </lineage>
</organism>
<gene>
    <name evidence="1" type="ORF">COV23_00035</name>
</gene>
<dbReference type="Pfam" id="PF13489">
    <property type="entry name" value="Methyltransf_23"/>
    <property type="match status" value="1"/>
</dbReference>
<dbReference type="PANTHER" id="PTHR43861:SF6">
    <property type="entry name" value="METHYLTRANSFERASE TYPE 11"/>
    <property type="match status" value="1"/>
</dbReference>
<dbReference type="Proteomes" id="UP000231602">
    <property type="component" value="Unassembled WGS sequence"/>
</dbReference>
<name>A0A2H0RD46_9BACT</name>
<dbReference type="SUPFAM" id="SSF53335">
    <property type="entry name" value="S-adenosyl-L-methionine-dependent methyltransferases"/>
    <property type="match status" value="1"/>
</dbReference>
<evidence type="ECO:0000313" key="1">
    <source>
        <dbReference type="EMBL" id="PIR44397.1"/>
    </source>
</evidence>
<dbReference type="InterPro" id="IPR029063">
    <property type="entry name" value="SAM-dependent_MTases_sf"/>
</dbReference>
<dbReference type="EMBL" id="PCXV01000002">
    <property type="protein sequence ID" value="PIR44397.1"/>
    <property type="molecule type" value="Genomic_DNA"/>
</dbReference>